<gene>
    <name evidence="7" type="ORF">GDO81_014822</name>
</gene>
<evidence type="ECO:0000256" key="5">
    <source>
        <dbReference type="SAM" id="SignalP"/>
    </source>
</evidence>
<dbReference type="PANTHER" id="PTHR12080:SF55">
    <property type="entry name" value="LYMPHOCYTE FUNCTION-ASSOCIATED ANTIGEN 3"/>
    <property type="match status" value="1"/>
</dbReference>
<dbReference type="Gene3D" id="2.60.40.10">
    <property type="entry name" value="Immunoglobulins"/>
    <property type="match status" value="2"/>
</dbReference>
<dbReference type="AlphaFoldDB" id="A0AAV7AF43"/>
<keyword evidence="4" id="KW-0325">Glycoprotein</keyword>
<comment type="subcellular location">
    <subcellularLocation>
        <location evidence="1">Membrane</location>
    </subcellularLocation>
</comment>
<protein>
    <recommendedName>
        <fullName evidence="6">Ig-like domain-containing protein</fullName>
    </recommendedName>
</protein>
<evidence type="ECO:0000313" key="7">
    <source>
        <dbReference type="EMBL" id="KAG8560169.1"/>
    </source>
</evidence>
<evidence type="ECO:0000256" key="2">
    <source>
        <dbReference type="ARBA" id="ARBA00022729"/>
    </source>
</evidence>
<feature type="signal peptide" evidence="5">
    <location>
        <begin position="1"/>
        <end position="22"/>
    </location>
</feature>
<comment type="caution">
    <text evidence="7">The sequence shown here is derived from an EMBL/GenBank/DDBJ whole genome shotgun (WGS) entry which is preliminary data.</text>
</comment>
<dbReference type="InterPro" id="IPR007110">
    <property type="entry name" value="Ig-like_dom"/>
</dbReference>
<keyword evidence="8" id="KW-1185">Reference proteome</keyword>
<dbReference type="Proteomes" id="UP000824782">
    <property type="component" value="Unassembled WGS sequence"/>
</dbReference>
<evidence type="ECO:0000259" key="6">
    <source>
        <dbReference type="PROSITE" id="PS50835"/>
    </source>
</evidence>
<sequence>MNLLHVLHIVYTISLYHQCARCRQICSEEIYIAAVEGEDVTLQINEIDVREISWLSGSSHIATSKPGQPLDVKYRKLKKRLQNSVKGSLKIIQVCMEDQGEYSANVIKEKDEECDQHFSIKVYPKLFIKDITIKSKKHDDESCSVTCNVNKPHVEIFWSNQTNHTIARNVTLKLHDIVPNSTYTCSAENPVMKVSKSIRPWTSCPRGSGSSFGPIWIPIIAIMMFLKELGL</sequence>
<dbReference type="PANTHER" id="PTHR12080">
    <property type="entry name" value="SIGNALING LYMPHOCYTIC ACTIVATION MOLECULE"/>
    <property type="match status" value="1"/>
</dbReference>
<dbReference type="InterPro" id="IPR015631">
    <property type="entry name" value="CD2/SLAM_rcpt"/>
</dbReference>
<accession>A0AAV7AF43</accession>
<keyword evidence="2 5" id="KW-0732">Signal</keyword>
<dbReference type="InterPro" id="IPR013783">
    <property type="entry name" value="Ig-like_fold"/>
</dbReference>
<evidence type="ECO:0000256" key="1">
    <source>
        <dbReference type="ARBA" id="ARBA00004370"/>
    </source>
</evidence>
<proteinExistence type="predicted"/>
<dbReference type="PROSITE" id="PS50835">
    <property type="entry name" value="IG_LIKE"/>
    <property type="match status" value="1"/>
</dbReference>
<reference evidence="7" key="1">
    <citation type="thesis" date="2020" institute="ProQuest LLC" country="789 East Eisenhower Parkway, Ann Arbor, MI, USA">
        <title>Comparative Genomics and Chromosome Evolution.</title>
        <authorList>
            <person name="Mudd A.B."/>
        </authorList>
    </citation>
    <scope>NUCLEOTIDE SEQUENCE</scope>
    <source>
        <strain evidence="7">237g6f4</strain>
        <tissue evidence="7">Blood</tissue>
    </source>
</reference>
<evidence type="ECO:0000313" key="8">
    <source>
        <dbReference type="Proteomes" id="UP000824782"/>
    </source>
</evidence>
<evidence type="ECO:0000256" key="3">
    <source>
        <dbReference type="ARBA" id="ARBA00023136"/>
    </source>
</evidence>
<keyword evidence="3" id="KW-0472">Membrane</keyword>
<dbReference type="EMBL" id="WNYA01000007">
    <property type="protein sequence ID" value="KAG8560169.1"/>
    <property type="molecule type" value="Genomic_DNA"/>
</dbReference>
<feature type="domain" description="Ig-like" evidence="6">
    <location>
        <begin position="124"/>
        <end position="199"/>
    </location>
</feature>
<evidence type="ECO:0000256" key="4">
    <source>
        <dbReference type="ARBA" id="ARBA00023180"/>
    </source>
</evidence>
<dbReference type="GO" id="GO:0016020">
    <property type="term" value="C:membrane"/>
    <property type="evidence" value="ECO:0007669"/>
    <property type="project" value="UniProtKB-SubCell"/>
</dbReference>
<dbReference type="InterPro" id="IPR036179">
    <property type="entry name" value="Ig-like_dom_sf"/>
</dbReference>
<dbReference type="SUPFAM" id="SSF48726">
    <property type="entry name" value="Immunoglobulin"/>
    <property type="match status" value="1"/>
</dbReference>
<name>A0AAV7AF43_ENGPU</name>
<feature type="chain" id="PRO_5043664099" description="Ig-like domain-containing protein" evidence="5">
    <location>
        <begin position="23"/>
        <end position="231"/>
    </location>
</feature>
<organism evidence="7 8">
    <name type="scientific">Engystomops pustulosus</name>
    <name type="common">Tungara frog</name>
    <name type="synonym">Physalaemus pustulosus</name>
    <dbReference type="NCBI Taxonomy" id="76066"/>
    <lineage>
        <taxon>Eukaryota</taxon>
        <taxon>Metazoa</taxon>
        <taxon>Chordata</taxon>
        <taxon>Craniata</taxon>
        <taxon>Vertebrata</taxon>
        <taxon>Euteleostomi</taxon>
        <taxon>Amphibia</taxon>
        <taxon>Batrachia</taxon>
        <taxon>Anura</taxon>
        <taxon>Neobatrachia</taxon>
        <taxon>Hyloidea</taxon>
        <taxon>Leptodactylidae</taxon>
        <taxon>Leiuperinae</taxon>
        <taxon>Engystomops</taxon>
    </lineage>
</organism>